<keyword evidence="2" id="KW-0347">Helicase</keyword>
<dbReference type="InterPro" id="IPR011545">
    <property type="entry name" value="DEAD/DEAH_box_helicase_dom"/>
</dbReference>
<evidence type="ECO:0000259" key="1">
    <source>
        <dbReference type="PROSITE" id="PS51192"/>
    </source>
</evidence>
<feature type="domain" description="Helicase ATP-binding" evidence="1">
    <location>
        <begin position="30"/>
        <end position="291"/>
    </location>
</feature>
<dbReference type="Pfam" id="PF00270">
    <property type="entry name" value="DEAD"/>
    <property type="match status" value="1"/>
</dbReference>
<reference evidence="2 3" key="1">
    <citation type="submission" date="2020-11" db="EMBL/GenBank/DDBJ databases">
        <title>A novel isolate from a Black sea contaminated sediment with potential to produce alkanes: Plantactinospora alkalitolerans sp. nov.</title>
        <authorList>
            <person name="Carro L."/>
            <person name="Veyisoglu A."/>
            <person name="Guven K."/>
            <person name="Schumann P."/>
            <person name="Klenk H.-P."/>
            <person name="Sahin N."/>
        </authorList>
    </citation>
    <scope>NUCLEOTIDE SEQUENCE [LARGE SCALE GENOMIC DNA]</scope>
    <source>
        <strain evidence="2 3">S1510</strain>
    </source>
</reference>
<dbReference type="EMBL" id="JADPUN010000129">
    <property type="protein sequence ID" value="MBF9129698.1"/>
    <property type="molecule type" value="Genomic_DNA"/>
</dbReference>
<sequence>DPRQLFEALPDRAERYQFLRDPQGQVLESWFARRTERDLVIKMNTGGGKTVVGLVVCQSSLHEDAGPALYVAPDPYLADQAAAQARDLGLEVTTDPRSTRFADGQAICVISIKRLINGKTVFGSPGGTQSIIDVGTAVVDDTHAALSVLEEQTTLRVRSQLPAYRQLVELFEAELRRTDPAAFLEIEDGLRNAVVPVPFWLWTARLDAVAAILHSLREDEAVQWRWPLVKGILPVCQVVLTADAVEIRPPCPPIDQIVSFDKARRRVYLTATLADDSVLVTDFDANPTSVATPITPAGGGYLGDRLILAPQELNATISDNEVRAAARSFADAGRNVVVLAPSHYRARLWDPYSDVTASTADQIAEVVAELRSSVPVGLVVLVNKYDGIDLPEDACRVLVIDGLPESYGGMERRERMVLGDSEAMVGRQLQRIEQGMGRGVRSTNDYCAVLLMGAKLSQRIASPVNRAKLGPATRAQLELSREVAAALAGRGMADLAAVIDQVLERDRSWVTAARDVLADVVYGAGSVSPVAIHRRRAFNHAAVGQYSAAATEMSQAVSVAVDDRHKGWLQEQLAAYQHFTDQIQAQRTLAGSLKLNRYVLRPREGVSYQRLKAGHAQAVQAAKHLSAAYSDANSLRLGFEALLDDLVFDPERVPEFEAALEHLGEHLGFTAQRPERDSGNGPDVLWALGDLRYLLLEAKSGVQSTRNKIWRSEVEQLAHSANWFAENYDYTCAATPVLVHPTRMLESNATAPPNTRIMTPDCLQRLREAVTAFAVALTTSGKWANPDTVAAQLHQHHLAAGQIAGTYSATTVRGS</sequence>
<accession>A0ABS0GUM8</accession>
<dbReference type="SMART" id="SM00491">
    <property type="entry name" value="HELICc2"/>
    <property type="match status" value="1"/>
</dbReference>
<keyword evidence="2" id="KW-0378">Hydrolase</keyword>
<keyword evidence="3" id="KW-1185">Reference proteome</keyword>
<dbReference type="InterPro" id="IPR006555">
    <property type="entry name" value="ATP-dep_Helicase_C"/>
</dbReference>
<proteinExistence type="predicted"/>
<keyword evidence="2" id="KW-0547">Nucleotide-binding</keyword>
<dbReference type="RefSeq" id="WP_196201326.1">
    <property type="nucleotide sequence ID" value="NZ_JADPUN010000129.1"/>
</dbReference>
<dbReference type="Pfam" id="PF13307">
    <property type="entry name" value="Helicase_C_2"/>
    <property type="match status" value="1"/>
</dbReference>
<dbReference type="Gene3D" id="3.40.50.300">
    <property type="entry name" value="P-loop containing nucleotide triphosphate hydrolases"/>
    <property type="match status" value="2"/>
</dbReference>
<dbReference type="InterPro" id="IPR014001">
    <property type="entry name" value="Helicase_ATP-bd"/>
</dbReference>
<dbReference type="Proteomes" id="UP000638560">
    <property type="component" value="Unassembled WGS sequence"/>
</dbReference>
<keyword evidence="2" id="KW-0067">ATP-binding</keyword>
<gene>
    <name evidence="2" type="ORF">I0C86_12125</name>
</gene>
<name>A0ABS0GUM8_9ACTN</name>
<dbReference type="PROSITE" id="PS51192">
    <property type="entry name" value="HELICASE_ATP_BIND_1"/>
    <property type="match status" value="1"/>
</dbReference>
<feature type="non-terminal residue" evidence="2">
    <location>
        <position position="1"/>
    </location>
</feature>
<organism evidence="2 3">
    <name type="scientific">Plantactinospora alkalitolerans</name>
    <dbReference type="NCBI Taxonomy" id="2789879"/>
    <lineage>
        <taxon>Bacteria</taxon>
        <taxon>Bacillati</taxon>
        <taxon>Actinomycetota</taxon>
        <taxon>Actinomycetes</taxon>
        <taxon>Micromonosporales</taxon>
        <taxon>Micromonosporaceae</taxon>
        <taxon>Plantactinospora</taxon>
    </lineage>
</organism>
<dbReference type="GO" id="GO:0004386">
    <property type="term" value="F:helicase activity"/>
    <property type="evidence" value="ECO:0007669"/>
    <property type="project" value="UniProtKB-KW"/>
</dbReference>
<evidence type="ECO:0000313" key="3">
    <source>
        <dbReference type="Proteomes" id="UP000638560"/>
    </source>
</evidence>
<dbReference type="SUPFAM" id="SSF52540">
    <property type="entry name" value="P-loop containing nucleoside triphosphate hydrolases"/>
    <property type="match status" value="1"/>
</dbReference>
<dbReference type="SMART" id="SM00487">
    <property type="entry name" value="DEXDc"/>
    <property type="match status" value="1"/>
</dbReference>
<dbReference type="InterPro" id="IPR027417">
    <property type="entry name" value="P-loop_NTPase"/>
</dbReference>
<protein>
    <submittedName>
        <fullName evidence="2">DEAD/DEAH box helicase</fullName>
    </submittedName>
</protein>
<comment type="caution">
    <text evidence="2">The sequence shown here is derived from an EMBL/GenBank/DDBJ whole genome shotgun (WGS) entry which is preliminary data.</text>
</comment>
<evidence type="ECO:0000313" key="2">
    <source>
        <dbReference type="EMBL" id="MBF9129698.1"/>
    </source>
</evidence>